<dbReference type="PANTHER" id="PTHR34698">
    <property type="entry name" value="5-OXOPROLINASE SUBUNIT B"/>
    <property type="match status" value="1"/>
</dbReference>
<dbReference type="InterPro" id="IPR010016">
    <property type="entry name" value="PxpB"/>
</dbReference>
<dbReference type="Gene3D" id="2.40.100.10">
    <property type="entry name" value="Cyclophilin-like"/>
    <property type="match status" value="1"/>
</dbReference>
<dbReference type="OrthoDB" id="9778567at2"/>
<keyword evidence="2 5" id="KW-0378">Hydrolase</keyword>
<dbReference type="SMART" id="SM00796">
    <property type="entry name" value="AHS1"/>
    <property type="match status" value="1"/>
</dbReference>
<proteinExistence type="predicted"/>
<dbReference type="EMBL" id="CP012898">
    <property type="protein sequence ID" value="ALJ06720.1"/>
    <property type="molecule type" value="Genomic_DNA"/>
</dbReference>
<gene>
    <name evidence="5" type="ORF">APS56_03730</name>
</gene>
<keyword evidence="1" id="KW-0547">Nucleotide-binding</keyword>
<dbReference type="SUPFAM" id="SSF160467">
    <property type="entry name" value="PH0987 N-terminal domain-like"/>
    <property type="match status" value="1"/>
</dbReference>
<feature type="domain" description="Carboxyltransferase" evidence="4">
    <location>
        <begin position="6"/>
        <end position="207"/>
    </location>
</feature>
<keyword evidence="3" id="KW-0067">ATP-binding</keyword>
<evidence type="ECO:0000313" key="6">
    <source>
        <dbReference type="Proteomes" id="UP000057981"/>
    </source>
</evidence>
<dbReference type="Gene3D" id="3.30.1360.40">
    <property type="match status" value="1"/>
</dbReference>
<dbReference type="InterPro" id="IPR003833">
    <property type="entry name" value="CT_C_D"/>
</dbReference>
<dbReference type="PANTHER" id="PTHR34698:SF2">
    <property type="entry name" value="5-OXOPROLINASE SUBUNIT B"/>
    <property type="match status" value="1"/>
</dbReference>
<keyword evidence="6" id="KW-1185">Reference proteome</keyword>
<dbReference type="GO" id="GO:0016787">
    <property type="term" value="F:hydrolase activity"/>
    <property type="evidence" value="ECO:0007669"/>
    <property type="project" value="UniProtKB-KW"/>
</dbReference>
<dbReference type="Pfam" id="PF02682">
    <property type="entry name" value="CT_C_D"/>
    <property type="match status" value="1"/>
</dbReference>
<evidence type="ECO:0000313" key="5">
    <source>
        <dbReference type="EMBL" id="ALJ06720.1"/>
    </source>
</evidence>
<dbReference type="Proteomes" id="UP000057981">
    <property type="component" value="Chromosome"/>
</dbReference>
<dbReference type="NCBIfam" id="TIGR00370">
    <property type="entry name" value="5-oxoprolinase subunit PxpB"/>
    <property type="match status" value="1"/>
</dbReference>
<accession>A0A0P0CQH8</accession>
<dbReference type="SUPFAM" id="SSF50891">
    <property type="entry name" value="Cyclophilin-like"/>
    <property type="match status" value="1"/>
</dbReference>
<organism evidence="5 6">
    <name type="scientific">Pseudalgibacter alginicilyticus</name>
    <dbReference type="NCBI Taxonomy" id="1736674"/>
    <lineage>
        <taxon>Bacteria</taxon>
        <taxon>Pseudomonadati</taxon>
        <taxon>Bacteroidota</taxon>
        <taxon>Flavobacteriia</taxon>
        <taxon>Flavobacteriales</taxon>
        <taxon>Flavobacteriaceae</taxon>
        <taxon>Pseudalgibacter</taxon>
    </lineage>
</organism>
<dbReference type="AlphaFoldDB" id="A0A0P0CQH8"/>
<dbReference type="RefSeq" id="WP_054731132.1">
    <property type="nucleotide sequence ID" value="NZ_CP012898.1"/>
</dbReference>
<dbReference type="InterPro" id="IPR029000">
    <property type="entry name" value="Cyclophilin-like_dom_sf"/>
</dbReference>
<evidence type="ECO:0000256" key="2">
    <source>
        <dbReference type="ARBA" id="ARBA00022801"/>
    </source>
</evidence>
<evidence type="ECO:0000256" key="3">
    <source>
        <dbReference type="ARBA" id="ARBA00022840"/>
    </source>
</evidence>
<dbReference type="STRING" id="1736674.APS56_03730"/>
<dbReference type="GO" id="GO:0005524">
    <property type="term" value="F:ATP binding"/>
    <property type="evidence" value="ECO:0007669"/>
    <property type="project" value="UniProtKB-KW"/>
</dbReference>
<protein>
    <submittedName>
        <fullName evidence="5">Allophanate hydrolase</fullName>
    </submittedName>
</protein>
<dbReference type="PATRIC" id="fig|1736674.3.peg.769"/>
<sequence length="244" mass="27781">MVEFKPVYKPFGERAILVEWPEGIDVVILKDITSFIQKIENNNIESLVEMKHGYNSLLIIYDVFIKDFAKEIQCIDKIYRSKEIIINTETVSWKIPVCYDANFGVDLDLISKEKKLTKEQIIRLHSESVYTVYFIGFLPGFLYLGGLSEKLWLPRKSTPRLQVEKGAVAIGGGQTGVYPNESPGGWNIIGNSPIDFFDVNKKIPCFAKAGDTIVFYPISLQEYKKIKILVDAKVFQLESEVVND</sequence>
<evidence type="ECO:0000259" key="4">
    <source>
        <dbReference type="SMART" id="SM00796"/>
    </source>
</evidence>
<name>A0A0P0CQH8_9FLAO</name>
<reference evidence="5 6" key="1">
    <citation type="submission" date="2015-10" db="EMBL/GenBank/DDBJ databases">
        <authorList>
            <person name="Gilbert D.G."/>
        </authorList>
    </citation>
    <scope>NUCLEOTIDE SEQUENCE [LARGE SCALE GENOMIC DNA]</scope>
    <source>
        <strain evidence="6">HZ-22</strain>
    </source>
</reference>
<evidence type="ECO:0000256" key="1">
    <source>
        <dbReference type="ARBA" id="ARBA00022741"/>
    </source>
</evidence>
<dbReference type="KEGG" id="ahz:APS56_03730"/>